<keyword evidence="4" id="KW-0695">RNA-directed DNA polymerase</keyword>
<gene>
    <name evidence="4" type="ordered locus">Avin_24740</name>
</gene>
<name>C1DIH7_AZOVD</name>
<accession>C1DIH7</accession>
<evidence type="ECO:0000259" key="3">
    <source>
        <dbReference type="PROSITE" id="PS50878"/>
    </source>
</evidence>
<dbReference type="KEGG" id="avn:Avin_24740"/>
<dbReference type="eggNOG" id="COG3344">
    <property type="taxonomic scope" value="Bacteria"/>
</dbReference>
<evidence type="ECO:0000256" key="2">
    <source>
        <dbReference type="SAM" id="MobiDB-lite"/>
    </source>
</evidence>
<dbReference type="NCBIfam" id="TIGR04416">
    <property type="entry name" value="group_II_RT_mat"/>
    <property type="match status" value="1"/>
</dbReference>
<dbReference type="OrthoDB" id="9793236at2"/>
<dbReference type="PROSITE" id="PS50878">
    <property type="entry name" value="RT_POL"/>
    <property type="match status" value="1"/>
</dbReference>
<dbReference type="GO" id="GO:0003964">
    <property type="term" value="F:RNA-directed DNA polymerase activity"/>
    <property type="evidence" value="ECO:0007669"/>
    <property type="project" value="UniProtKB-KW"/>
</dbReference>
<feature type="region of interest" description="Disordered" evidence="2">
    <location>
        <begin position="1"/>
        <end position="78"/>
    </location>
</feature>
<reference evidence="4 5" key="1">
    <citation type="journal article" date="2009" name="J. Bacteriol.">
        <title>Genome sequence of Azotobacter vinelandii, an obligate aerobe specialized to support diverse anaerobic metabolic processes.</title>
        <authorList>
            <person name="Setubal J.C."/>
            <person name="dos Santos P."/>
            <person name="Goldman B.S."/>
            <person name="Ertesvag H."/>
            <person name="Espin G."/>
            <person name="Rubio L.M."/>
            <person name="Valla S."/>
            <person name="Almeida N.F."/>
            <person name="Balasubramanian D."/>
            <person name="Cromes L."/>
            <person name="Curatti L."/>
            <person name="Du Z."/>
            <person name="Godsy E."/>
            <person name="Goodner B."/>
            <person name="Hellner-Burris K."/>
            <person name="Hernandez J.A."/>
            <person name="Houmiel K."/>
            <person name="Imperial J."/>
            <person name="Kennedy C."/>
            <person name="Larson T.J."/>
            <person name="Latreille P."/>
            <person name="Ligon L.S."/>
            <person name="Lu J."/>
            <person name="Maerk M."/>
            <person name="Miller N.M."/>
            <person name="Norton S."/>
            <person name="O'Carroll I.P."/>
            <person name="Paulsen I."/>
            <person name="Raulfs E.C."/>
            <person name="Roemer R."/>
            <person name="Rosser J."/>
            <person name="Segura D."/>
            <person name="Slater S."/>
            <person name="Stricklin S.L."/>
            <person name="Studholme D.J."/>
            <person name="Sun J."/>
            <person name="Viana C.J."/>
            <person name="Wallin E."/>
            <person name="Wang B."/>
            <person name="Wheeler C."/>
            <person name="Zhu H."/>
            <person name="Dean D.R."/>
            <person name="Dixon R."/>
            <person name="Wood D."/>
        </authorList>
    </citation>
    <scope>NUCLEOTIDE SEQUENCE [LARGE SCALE GENOMIC DNA]</scope>
    <source>
        <strain evidence="5">DJ / ATCC BAA-1303</strain>
    </source>
</reference>
<dbReference type="SUPFAM" id="SSF56672">
    <property type="entry name" value="DNA/RNA polymerases"/>
    <property type="match status" value="1"/>
</dbReference>
<dbReference type="InterPro" id="IPR051083">
    <property type="entry name" value="GrpII_Intron_Splice-Mob/Def"/>
</dbReference>
<evidence type="ECO:0000313" key="4">
    <source>
        <dbReference type="EMBL" id="ACO78658.1"/>
    </source>
</evidence>
<dbReference type="Pfam" id="PF00078">
    <property type="entry name" value="RVT_1"/>
    <property type="match status" value="1"/>
</dbReference>
<keyword evidence="4" id="KW-0548">Nucleotidyltransferase</keyword>
<dbReference type="HOGENOM" id="CLU_013584_6_0_6"/>
<dbReference type="Proteomes" id="UP000002424">
    <property type="component" value="Chromosome"/>
</dbReference>
<keyword evidence="5" id="KW-1185">Reference proteome</keyword>
<dbReference type="CDD" id="cd01651">
    <property type="entry name" value="RT_G2_intron"/>
    <property type="match status" value="1"/>
</dbReference>
<dbReference type="EnsemblBacteria" id="ACO78658">
    <property type="protein sequence ID" value="ACO78658"/>
    <property type="gene ID" value="Avin_24740"/>
</dbReference>
<feature type="region of interest" description="Disordered" evidence="2">
    <location>
        <begin position="107"/>
        <end position="152"/>
    </location>
</feature>
<evidence type="ECO:0000256" key="1">
    <source>
        <dbReference type="ARBA" id="ARBA00034120"/>
    </source>
</evidence>
<dbReference type="InterPro" id="IPR000477">
    <property type="entry name" value="RT_dom"/>
</dbReference>
<feature type="compositionally biased region" description="Polar residues" evidence="2">
    <location>
        <begin position="140"/>
        <end position="152"/>
    </location>
</feature>
<dbReference type="AlphaFoldDB" id="C1DIH7"/>
<dbReference type="InterPro" id="IPR043502">
    <property type="entry name" value="DNA/RNA_pol_sf"/>
</dbReference>
<dbReference type="InterPro" id="IPR030931">
    <property type="entry name" value="Group_II_RT_mat"/>
</dbReference>
<protein>
    <submittedName>
        <fullName evidence="4">RNA-directed DNA polymerase</fullName>
    </submittedName>
</protein>
<proteinExistence type="inferred from homology"/>
<comment type="similarity">
    <text evidence="1">Belongs to the bacterial reverse transcriptase family.</text>
</comment>
<dbReference type="PANTHER" id="PTHR34047:SF8">
    <property type="entry name" value="PROTEIN YKFC"/>
    <property type="match status" value="1"/>
</dbReference>
<sequence>MANQPAPESCTLHREVQGEALTGETDGPAIEPRNQKSGTPMLLSEAEGNTGHGVIRQSCPGPARSETLRTSGSPSHRNWEISVMPGAHALGGAGKAKSCNPAVYVAEKSDTSVVPEKPSNKGASPAERVEERGVAKGNTDKNPTPRTLSRSSCVSMGLEGVREAARRDKGMQFTALLHHITPQLLAQSFYALRRDAAVGVDGMSWREYEEDLHQRVGKLHARLHRGAYRATPSRRVYIPKADGRQRPLGIASLEDKIVQQAVVTVLNAIYEEDFQGFSYGFRPGRSQHDALDALTVALKSQKVNWILDADITSFFDEIDHEWMLMFLGHRIADRRMLGLICKWLQAGVMEDGRRLAATKGTPQGAVISPLLANIYLHYVLDLWARQWRQRHARGEMIVVRYADDSVVGFRTQWQAQRFLVQLQERMARFGLSLNASKTRLIEFGRFAVQNRRRQGLGKPETFDFLGFTHCCSTNRSGGFQILRLTVKKRMRATLQAIRIALNRRRHEPIRVVGQWLGSVVGGYFNYHAVPGNLIRLDGFRVAVCRLWRQALKRRSQRNRLQWSRYGRLADLYIPRPRTAHPYPEERFASRT</sequence>
<dbReference type="PANTHER" id="PTHR34047">
    <property type="entry name" value="NUCLEAR INTRON MATURASE 1, MITOCHONDRIAL-RELATED"/>
    <property type="match status" value="1"/>
</dbReference>
<keyword evidence="4" id="KW-0808">Transferase</keyword>
<evidence type="ECO:0000313" key="5">
    <source>
        <dbReference type="Proteomes" id="UP000002424"/>
    </source>
</evidence>
<organism evidence="4 5">
    <name type="scientific">Azotobacter vinelandii (strain DJ / ATCC BAA-1303)</name>
    <dbReference type="NCBI Taxonomy" id="322710"/>
    <lineage>
        <taxon>Bacteria</taxon>
        <taxon>Pseudomonadati</taxon>
        <taxon>Pseudomonadota</taxon>
        <taxon>Gammaproteobacteria</taxon>
        <taxon>Pseudomonadales</taxon>
        <taxon>Pseudomonadaceae</taxon>
        <taxon>Azotobacter</taxon>
    </lineage>
</organism>
<dbReference type="EMBL" id="CP001157">
    <property type="protein sequence ID" value="ACO78658.1"/>
    <property type="molecule type" value="Genomic_DNA"/>
</dbReference>
<feature type="domain" description="Reverse transcriptase" evidence="3">
    <location>
        <begin position="219"/>
        <end position="469"/>
    </location>
</feature>